<keyword evidence="2" id="KW-0732">Signal</keyword>
<feature type="region of interest" description="Disordered" evidence="1">
    <location>
        <begin position="29"/>
        <end position="66"/>
    </location>
</feature>
<accession>A0ABV7F912</accession>
<reference evidence="4" key="1">
    <citation type="journal article" date="2019" name="Int. J. Syst. Evol. Microbiol.">
        <title>The Global Catalogue of Microorganisms (GCM) 10K type strain sequencing project: providing services to taxonomists for standard genome sequencing and annotation.</title>
        <authorList>
            <consortium name="The Broad Institute Genomics Platform"/>
            <consortium name="The Broad Institute Genome Sequencing Center for Infectious Disease"/>
            <person name="Wu L."/>
            <person name="Ma J."/>
        </authorList>
    </citation>
    <scope>NUCLEOTIDE SEQUENCE [LARGE SCALE GENOMIC DNA]</scope>
    <source>
        <strain evidence="4">KCTC 42986</strain>
    </source>
</reference>
<evidence type="ECO:0000256" key="1">
    <source>
        <dbReference type="SAM" id="MobiDB-lite"/>
    </source>
</evidence>
<proteinExistence type="predicted"/>
<keyword evidence="4" id="KW-1185">Reference proteome</keyword>
<feature type="region of interest" description="Disordered" evidence="1">
    <location>
        <begin position="228"/>
        <end position="250"/>
    </location>
</feature>
<dbReference type="EMBL" id="JBHRTP010000071">
    <property type="protein sequence ID" value="MFC3110176.1"/>
    <property type="molecule type" value="Genomic_DNA"/>
</dbReference>
<evidence type="ECO:0000256" key="2">
    <source>
        <dbReference type="SAM" id="SignalP"/>
    </source>
</evidence>
<feature type="chain" id="PRO_5046673214" evidence="2">
    <location>
        <begin position="24"/>
        <end position="250"/>
    </location>
</feature>
<feature type="compositionally biased region" description="Polar residues" evidence="1">
    <location>
        <begin position="235"/>
        <end position="250"/>
    </location>
</feature>
<sequence length="250" mass="26416">MNKITPTLLSLAVLTLASSPSFAQMQIPNPLIQPQGRAKPATQATDGKDVPAPFPANYAPRGMSDLPYPQANGSNGNAKTPFAEVRDKLATFYVSAIVGNQAILRRGVVTQPVNVGAQQNPMAMAPQQYNAAQQINKPAAAVQTETMFVTDGEPIDFVGDAITLIPKVTANRVCIYYTEDGASQKNSRRQVAFLGQVETSTASAPPAIVLEKSDPAYKQFISVDLKSRNGGGASAQPSTNPSMVSTPPTN</sequence>
<gene>
    <name evidence="3" type="ORF">ACFOFO_19790</name>
</gene>
<organism evidence="3 4">
    <name type="scientific">Undibacterium arcticum</name>
    <dbReference type="NCBI Taxonomy" id="1762892"/>
    <lineage>
        <taxon>Bacteria</taxon>
        <taxon>Pseudomonadati</taxon>
        <taxon>Pseudomonadota</taxon>
        <taxon>Betaproteobacteria</taxon>
        <taxon>Burkholderiales</taxon>
        <taxon>Oxalobacteraceae</taxon>
        <taxon>Undibacterium</taxon>
    </lineage>
</organism>
<name>A0ABV7F912_9BURK</name>
<dbReference type="Proteomes" id="UP001595530">
    <property type="component" value="Unassembled WGS sequence"/>
</dbReference>
<protein>
    <submittedName>
        <fullName evidence="3">Uncharacterized protein</fullName>
    </submittedName>
</protein>
<comment type="caution">
    <text evidence="3">The sequence shown here is derived from an EMBL/GenBank/DDBJ whole genome shotgun (WGS) entry which is preliminary data.</text>
</comment>
<evidence type="ECO:0000313" key="4">
    <source>
        <dbReference type="Proteomes" id="UP001595530"/>
    </source>
</evidence>
<evidence type="ECO:0000313" key="3">
    <source>
        <dbReference type="EMBL" id="MFC3110176.1"/>
    </source>
</evidence>
<feature type="signal peptide" evidence="2">
    <location>
        <begin position="1"/>
        <end position="23"/>
    </location>
</feature>